<dbReference type="EMBL" id="JAENGY010000799">
    <property type="protein sequence ID" value="KAG6956446.1"/>
    <property type="molecule type" value="Genomic_DNA"/>
</dbReference>
<reference evidence="1" key="1">
    <citation type="submission" date="2021-01" db="EMBL/GenBank/DDBJ databases">
        <title>Phytophthora aleatoria, a newly-described species from Pinus radiata is distinct from Phytophthora cactorum isolates based on comparative genomics.</title>
        <authorList>
            <person name="Mcdougal R."/>
            <person name="Panda P."/>
            <person name="Williams N."/>
            <person name="Studholme D.J."/>
        </authorList>
    </citation>
    <scope>NUCLEOTIDE SEQUENCE</scope>
    <source>
        <strain evidence="1">NZFS 4037</strain>
    </source>
</reference>
<name>A0A8J5J0J9_9STRA</name>
<sequence length="172" mass="19334">MQLSAPTASLETKQPLFIAEAWSGAAVAQPERTLTNAAQLALRRCIHTATCRLWSWFQPRHGVATTQSCQEELLPLAQPVVLPLSLLHMDFIADSFQDIKTQQQLMHAVLDDVRHNVEIRVLLDQLAQCFSSELTEDEEIAEQQPALNMSQDDLVPSWEALREMTQQVATDD</sequence>
<dbReference type="AlphaFoldDB" id="A0A8J5J0J9"/>
<comment type="caution">
    <text evidence="1">The sequence shown here is derived from an EMBL/GenBank/DDBJ whole genome shotgun (WGS) entry which is preliminary data.</text>
</comment>
<proteinExistence type="predicted"/>
<protein>
    <submittedName>
        <fullName evidence="1">Uncharacterized protein</fullName>
    </submittedName>
</protein>
<evidence type="ECO:0000313" key="2">
    <source>
        <dbReference type="Proteomes" id="UP000709295"/>
    </source>
</evidence>
<gene>
    <name evidence="1" type="ORF">JG688_00011419</name>
</gene>
<keyword evidence="2" id="KW-1185">Reference proteome</keyword>
<evidence type="ECO:0000313" key="1">
    <source>
        <dbReference type="EMBL" id="KAG6956446.1"/>
    </source>
</evidence>
<organism evidence="1 2">
    <name type="scientific">Phytophthora aleatoria</name>
    <dbReference type="NCBI Taxonomy" id="2496075"/>
    <lineage>
        <taxon>Eukaryota</taxon>
        <taxon>Sar</taxon>
        <taxon>Stramenopiles</taxon>
        <taxon>Oomycota</taxon>
        <taxon>Peronosporomycetes</taxon>
        <taxon>Peronosporales</taxon>
        <taxon>Peronosporaceae</taxon>
        <taxon>Phytophthora</taxon>
    </lineage>
</organism>
<dbReference type="Proteomes" id="UP000709295">
    <property type="component" value="Unassembled WGS sequence"/>
</dbReference>
<accession>A0A8J5J0J9</accession>